<gene>
    <name evidence="3" type="ORF">IQ276_31630</name>
</gene>
<keyword evidence="3" id="KW-0223">Dioxygenase</keyword>
<sequence>MGSIARVSSPLVIKLGNKILPLLLFFQQWYTPGNIHWNCTLGNGTPFTRQDIEAIWDAVIAETIVFNWQQGDVLFLDNFRFGHGRKPFRGKRKVLVSLGF</sequence>
<dbReference type="RefSeq" id="WP_193923406.1">
    <property type="nucleotide sequence ID" value="NZ_JADEXS020000001.1"/>
</dbReference>
<proteinExistence type="predicted"/>
<evidence type="ECO:0000259" key="2">
    <source>
        <dbReference type="Pfam" id="PF02668"/>
    </source>
</evidence>
<feature type="domain" description="TauD/TfdA-like" evidence="2">
    <location>
        <begin position="42"/>
        <end position="95"/>
    </location>
</feature>
<dbReference type="InterPro" id="IPR042098">
    <property type="entry name" value="TauD-like_sf"/>
</dbReference>
<evidence type="ECO:0000313" key="4">
    <source>
        <dbReference type="Proteomes" id="UP000622533"/>
    </source>
</evidence>
<evidence type="ECO:0000313" key="3">
    <source>
        <dbReference type="EMBL" id="MBE9026805.1"/>
    </source>
</evidence>
<dbReference type="EMBL" id="JADEXS010000697">
    <property type="protein sequence ID" value="MBE9026805.1"/>
    <property type="molecule type" value="Genomic_DNA"/>
</dbReference>
<protein>
    <submittedName>
        <fullName evidence="3">TauD/TfdA family dioxygenase</fullName>
    </submittedName>
</protein>
<name>A0A8J7DGH9_DESMC</name>
<dbReference type="Proteomes" id="UP000622533">
    <property type="component" value="Unassembled WGS sequence"/>
</dbReference>
<keyword evidence="4" id="KW-1185">Reference proteome</keyword>
<dbReference type="Gene3D" id="3.60.130.10">
    <property type="entry name" value="Clavaminate synthase-like"/>
    <property type="match status" value="1"/>
</dbReference>
<organism evidence="3 4">
    <name type="scientific">Desmonostoc muscorum LEGE 12446</name>
    <dbReference type="NCBI Taxonomy" id="1828758"/>
    <lineage>
        <taxon>Bacteria</taxon>
        <taxon>Bacillati</taxon>
        <taxon>Cyanobacteriota</taxon>
        <taxon>Cyanophyceae</taxon>
        <taxon>Nostocales</taxon>
        <taxon>Nostocaceae</taxon>
        <taxon>Desmonostoc</taxon>
    </lineage>
</organism>
<comment type="caution">
    <text evidence="3">The sequence shown here is derived from an EMBL/GenBank/DDBJ whole genome shotgun (WGS) entry which is preliminary data.</text>
</comment>
<dbReference type="SUPFAM" id="SSF51197">
    <property type="entry name" value="Clavaminate synthase-like"/>
    <property type="match status" value="1"/>
</dbReference>
<dbReference type="Pfam" id="PF02668">
    <property type="entry name" value="TauD"/>
    <property type="match status" value="1"/>
</dbReference>
<dbReference type="InterPro" id="IPR003819">
    <property type="entry name" value="TauD/TfdA-like"/>
</dbReference>
<reference evidence="3" key="1">
    <citation type="submission" date="2020-10" db="EMBL/GenBank/DDBJ databases">
        <authorList>
            <person name="Castelo-Branco R."/>
            <person name="Eusebio N."/>
            <person name="Adriana R."/>
            <person name="Vieira A."/>
            <person name="Brugerolle De Fraissinette N."/>
            <person name="Rezende De Castro R."/>
            <person name="Schneider M.P."/>
            <person name="Vasconcelos V."/>
            <person name="Leao P.N."/>
        </authorList>
    </citation>
    <scope>NUCLEOTIDE SEQUENCE</scope>
    <source>
        <strain evidence="3">LEGE 12446</strain>
    </source>
</reference>
<evidence type="ECO:0000256" key="1">
    <source>
        <dbReference type="ARBA" id="ARBA00023002"/>
    </source>
</evidence>
<keyword evidence="1" id="KW-0560">Oxidoreductase</keyword>
<accession>A0A8J7DGH9</accession>
<dbReference type="AlphaFoldDB" id="A0A8J7DGH9"/>
<dbReference type="GO" id="GO:0051213">
    <property type="term" value="F:dioxygenase activity"/>
    <property type="evidence" value="ECO:0007669"/>
    <property type="project" value="UniProtKB-KW"/>
</dbReference>